<organism evidence="2 3">
    <name type="scientific">Ganoderma sinense ZZ0214-1</name>
    <dbReference type="NCBI Taxonomy" id="1077348"/>
    <lineage>
        <taxon>Eukaryota</taxon>
        <taxon>Fungi</taxon>
        <taxon>Dikarya</taxon>
        <taxon>Basidiomycota</taxon>
        <taxon>Agaricomycotina</taxon>
        <taxon>Agaricomycetes</taxon>
        <taxon>Polyporales</taxon>
        <taxon>Polyporaceae</taxon>
        <taxon>Ganoderma</taxon>
    </lineage>
</organism>
<dbReference type="Proteomes" id="UP000230002">
    <property type="component" value="Unassembled WGS sequence"/>
</dbReference>
<accession>A0A2G8RNE8</accession>
<evidence type="ECO:0000313" key="3">
    <source>
        <dbReference type="Proteomes" id="UP000230002"/>
    </source>
</evidence>
<proteinExistence type="predicted"/>
<comment type="caution">
    <text evidence="2">The sequence shown here is derived from an EMBL/GenBank/DDBJ whole genome shotgun (WGS) entry which is preliminary data.</text>
</comment>
<feature type="compositionally biased region" description="Polar residues" evidence="1">
    <location>
        <begin position="1"/>
        <end position="15"/>
    </location>
</feature>
<dbReference type="OrthoDB" id="2745879at2759"/>
<name>A0A2G8RNE8_9APHY</name>
<reference evidence="2 3" key="1">
    <citation type="journal article" date="2015" name="Sci. Rep.">
        <title>Chromosome-level genome map provides insights into diverse defense mechanisms in the medicinal fungus Ganoderma sinense.</title>
        <authorList>
            <person name="Zhu Y."/>
            <person name="Xu J."/>
            <person name="Sun C."/>
            <person name="Zhou S."/>
            <person name="Xu H."/>
            <person name="Nelson D.R."/>
            <person name="Qian J."/>
            <person name="Song J."/>
            <person name="Luo H."/>
            <person name="Xiang L."/>
            <person name="Li Y."/>
            <person name="Xu Z."/>
            <person name="Ji A."/>
            <person name="Wang L."/>
            <person name="Lu S."/>
            <person name="Hayward A."/>
            <person name="Sun W."/>
            <person name="Li X."/>
            <person name="Schwartz D.C."/>
            <person name="Wang Y."/>
            <person name="Chen S."/>
        </authorList>
    </citation>
    <scope>NUCLEOTIDE SEQUENCE [LARGE SCALE GENOMIC DNA]</scope>
    <source>
        <strain evidence="2 3">ZZ0214-1</strain>
    </source>
</reference>
<feature type="region of interest" description="Disordered" evidence="1">
    <location>
        <begin position="1"/>
        <end position="106"/>
    </location>
</feature>
<gene>
    <name evidence="2" type="ORF">GSI_14327</name>
</gene>
<keyword evidence="3" id="KW-1185">Reference proteome</keyword>
<dbReference type="AlphaFoldDB" id="A0A2G8RNE8"/>
<evidence type="ECO:0000256" key="1">
    <source>
        <dbReference type="SAM" id="MobiDB-lite"/>
    </source>
</evidence>
<protein>
    <submittedName>
        <fullName evidence="2">Uncharacterized protein</fullName>
    </submittedName>
</protein>
<evidence type="ECO:0000313" key="2">
    <source>
        <dbReference type="EMBL" id="PIL23020.1"/>
    </source>
</evidence>
<sequence length="233" mass="24489">MYLNTPSSGHSTRTVASEGPSTPLHAPRMGAHGLPLPPHAPALNPRTPYGGANAPYPIPHPSGGRGHTVAYGLMTPPDSPDKPQPKGSSGRGQLDLHPTLDARSPHLLPGFDVRRGMVLRSDVFLSPAVTQPVRMVRINLGPLAVDIINAGGAMPTVQDVVCGLMRLNSVPATPQEVAAAVQMGFVSPGLPPRGVSRGRLLDVKPFFGGFTLRAIQQGTAFVDCHLRAARIKV</sequence>
<dbReference type="EMBL" id="AYKW01000068">
    <property type="protein sequence ID" value="PIL23020.1"/>
    <property type="molecule type" value="Genomic_DNA"/>
</dbReference>